<evidence type="ECO:0000313" key="4">
    <source>
        <dbReference type="EMBL" id="RMX42472.1"/>
    </source>
</evidence>
<dbReference type="InterPro" id="IPR027417">
    <property type="entry name" value="P-loop_NTPase"/>
</dbReference>
<dbReference type="Gene3D" id="1.20.120.1240">
    <property type="entry name" value="Dynamin, middle domain"/>
    <property type="match status" value="2"/>
</dbReference>
<dbReference type="GO" id="GO:0016020">
    <property type="term" value="C:membrane"/>
    <property type="evidence" value="ECO:0007669"/>
    <property type="project" value="TreeGrafter"/>
</dbReference>
<dbReference type="Pfam" id="PF01031">
    <property type="entry name" value="Dynamin_M"/>
    <property type="match status" value="3"/>
</dbReference>
<feature type="domain" description="GED" evidence="3">
    <location>
        <begin position="612"/>
        <end position="698"/>
    </location>
</feature>
<dbReference type="InterPro" id="IPR045063">
    <property type="entry name" value="Dynamin_N"/>
</dbReference>
<dbReference type="STRING" id="46731.A0A3M6TM85"/>
<dbReference type="Gene3D" id="3.40.50.300">
    <property type="entry name" value="P-loop containing nucleotide triphosphate hydrolases"/>
    <property type="match status" value="2"/>
</dbReference>
<proteinExistence type="predicted"/>
<dbReference type="InterPro" id="IPR020850">
    <property type="entry name" value="GED_dom"/>
</dbReference>
<keyword evidence="2" id="KW-0342">GTP-binding</keyword>
<comment type="caution">
    <text evidence="4">The sequence shown here is derived from an EMBL/GenBank/DDBJ whole genome shotgun (WGS) entry which is preliminary data.</text>
</comment>
<sequence>MLNEIALVHFQTFFHISTIIATPVAKYDRSSEFGVVLDFIQTMISDDTLRQAFNIPHLVMVGRQNMAKTTLINRLIGRYLLPMRRNETANTLQARTTYPIILNLRNGEKSLVEVKCDLLGLREAEENPKDDAVETFLNQVTAHLPKEEGTPISKTPVNVTLQGPEFTTLTLVDLPGAHFANDDLRMNLVTQDVVLEYIEKNTNSIIVIVSEVGDPTGDSAINLVMQKAPDFRSRTICALTKPDKLRESDDMGKRVAMNGSSFTLDDNRFIVLRGKDGTDPAEKDWDAETTRVHEKEWFARHPQYKDIQHVCGIDRLMDTMISLLAEKMITEIPILVTLMKKRKKEVDETLVELEDSEVPESNEGKGGVAMKLKESLIRELNILLFNNTSDTAGGERVRHLFNSFHQEVFKVNPLAMRNDDEIRRQKRKLEGVAAPLGDSSENSQLLQRLLYEKYTGFNANGKPVTRKGPVDQLLPLSENLVSNVETTLRDIVQRAIEQTLSKFPTLKQAVEAKVVSKIFDKKREQTTEFIRQFLEMQKKSTDIVFAPIPTPREISVWEGFPLVDRSKPHPCMTSKTTSHMKYLAKNLYPEKLLQEIDGSGSHSLMYKEQEEIKNVKKNVVRCFNVLKMNVCDTVPRCILHFFVSQLVDDLDRALEKENLVEFLEERKDIRDKRILCRKQSLALEKALPHTQDVLDKLLRMKQGSPQKDRKISSDQHTATDLGNAEKSLVEVRCDLNGLWRAEENPKDDAVEEFLNKVTENLAKEEGTLISKTPVNVTLQGPEFTTLTLVDLPGAHFANDDPRMNIVTQDLVLEYIEKNTNSIIVIVSEVGDPTGDSAINLVMQKASDFRSRTICALTKPDKLRESDDMGKKVAMNESSFTLDDNRFIVLRGKDGTDPAEKDWDAETTRVQEKLWFARHPQYKDIQHVCGIDRLMDTMISLLAEKMITEIPNLVTQMKRREKEVDDTLVELERCEVPESREGKGGVAMKLKENLIRELNKLLFNNTSNTAGGERVRQLFNSFHREVFKVNPLEMRNDDEIRREQRKLEGVAAPLGDSSENSQLLQRLLYEQYTGVQANGKPVTLLSPVDRLLPLSEELVRNVEATLRDVVQKAIEETFSKFPTLKKAVEAKVVREVLTRNANRPWNLSDSS</sequence>
<dbReference type="Proteomes" id="UP000275408">
    <property type="component" value="Unassembled WGS sequence"/>
</dbReference>
<dbReference type="PANTHER" id="PTHR11566">
    <property type="entry name" value="DYNAMIN"/>
    <property type="match status" value="1"/>
</dbReference>
<dbReference type="InterPro" id="IPR000375">
    <property type="entry name" value="Dynamin_stalk"/>
</dbReference>
<dbReference type="EMBL" id="RCHS01003365">
    <property type="protein sequence ID" value="RMX42472.1"/>
    <property type="molecule type" value="Genomic_DNA"/>
</dbReference>
<name>A0A3M6TM85_POCDA</name>
<dbReference type="GO" id="GO:0005737">
    <property type="term" value="C:cytoplasm"/>
    <property type="evidence" value="ECO:0007669"/>
    <property type="project" value="TreeGrafter"/>
</dbReference>
<evidence type="ECO:0000259" key="3">
    <source>
        <dbReference type="PROSITE" id="PS51388"/>
    </source>
</evidence>
<dbReference type="InterPro" id="IPR022812">
    <property type="entry name" value="Dynamin"/>
</dbReference>
<accession>A0A3M6TM85</accession>
<evidence type="ECO:0000256" key="2">
    <source>
        <dbReference type="ARBA" id="ARBA00023134"/>
    </source>
</evidence>
<dbReference type="Pfam" id="PF00350">
    <property type="entry name" value="Dynamin_N"/>
    <property type="match status" value="2"/>
</dbReference>
<dbReference type="GO" id="GO:0003924">
    <property type="term" value="F:GTPase activity"/>
    <property type="evidence" value="ECO:0007669"/>
    <property type="project" value="InterPro"/>
</dbReference>
<dbReference type="SUPFAM" id="SSF52540">
    <property type="entry name" value="P-loop containing nucleoside triphosphate hydrolases"/>
    <property type="match status" value="2"/>
</dbReference>
<dbReference type="GO" id="GO:0005525">
    <property type="term" value="F:GTP binding"/>
    <property type="evidence" value="ECO:0007669"/>
    <property type="project" value="InterPro"/>
</dbReference>
<dbReference type="InterPro" id="IPR001401">
    <property type="entry name" value="Dynamin_GTPase"/>
</dbReference>
<dbReference type="OrthoDB" id="5061070at2759"/>
<dbReference type="AlphaFoldDB" id="A0A3M6TM85"/>
<protein>
    <recommendedName>
        <fullName evidence="3">GED domain-containing protein</fullName>
    </recommendedName>
</protein>
<dbReference type="PRINTS" id="PR00195">
    <property type="entry name" value="DYNAMIN"/>
</dbReference>
<dbReference type="InterPro" id="IPR003130">
    <property type="entry name" value="GED"/>
</dbReference>
<dbReference type="SMART" id="SM00053">
    <property type="entry name" value="DYNc"/>
    <property type="match status" value="1"/>
</dbReference>
<reference evidence="4 5" key="1">
    <citation type="journal article" date="2018" name="Sci. Rep.">
        <title>Comparative analysis of the Pocillopora damicornis genome highlights role of immune system in coral evolution.</title>
        <authorList>
            <person name="Cunning R."/>
            <person name="Bay R.A."/>
            <person name="Gillette P."/>
            <person name="Baker A.C."/>
            <person name="Traylor-Knowles N."/>
        </authorList>
    </citation>
    <scope>NUCLEOTIDE SEQUENCE [LARGE SCALE GENOMIC DNA]</scope>
    <source>
        <strain evidence="4">RSMAS</strain>
        <tissue evidence="4">Whole animal</tissue>
    </source>
</reference>
<dbReference type="GO" id="GO:0005874">
    <property type="term" value="C:microtubule"/>
    <property type="evidence" value="ECO:0007669"/>
    <property type="project" value="TreeGrafter"/>
</dbReference>
<dbReference type="PROSITE" id="PS51388">
    <property type="entry name" value="GED"/>
    <property type="match status" value="1"/>
</dbReference>
<evidence type="ECO:0000256" key="1">
    <source>
        <dbReference type="ARBA" id="ARBA00022741"/>
    </source>
</evidence>
<dbReference type="GO" id="GO:0008017">
    <property type="term" value="F:microtubule binding"/>
    <property type="evidence" value="ECO:0007669"/>
    <property type="project" value="TreeGrafter"/>
</dbReference>
<evidence type="ECO:0000313" key="5">
    <source>
        <dbReference type="Proteomes" id="UP000275408"/>
    </source>
</evidence>
<gene>
    <name evidence="4" type="ORF">pdam_00010901</name>
</gene>
<organism evidence="4 5">
    <name type="scientific">Pocillopora damicornis</name>
    <name type="common">Cauliflower coral</name>
    <name type="synonym">Millepora damicornis</name>
    <dbReference type="NCBI Taxonomy" id="46731"/>
    <lineage>
        <taxon>Eukaryota</taxon>
        <taxon>Metazoa</taxon>
        <taxon>Cnidaria</taxon>
        <taxon>Anthozoa</taxon>
        <taxon>Hexacorallia</taxon>
        <taxon>Scleractinia</taxon>
        <taxon>Astrocoeniina</taxon>
        <taxon>Pocilloporidae</taxon>
        <taxon>Pocillopora</taxon>
    </lineage>
</organism>
<keyword evidence="5" id="KW-1185">Reference proteome</keyword>
<keyword evidence="1" id="KW-0547">Nucleotide-binding</keyword>
<dbReference type="Pfam" id="PF02212">
    <property type="entry name" value="GED"/>
    <property type="match status" value="1"/>
</dbReference>